<feature type="compositionally biased region" description="Polar residues" evidence="1">
    <location>
        <begin position="262"/>
        <end position="285"/>
    </location>
</feature>
<comment type="caution">
    <text evidence="2">The sequence shown here is derived from an EMBL/GenBank/DDBJ whole genome shotgun (WGS) entry which is preliminary data.</text>
</comment>
<proteinExistence type="predicted"/>
<feature type="compositionally biased region" description="Basic residues" evidence="1">
    <location>
        <begin position="142"/>
        <end position="156"/>
    </location>
</feature>
<feature type="compositionally biased region" description="Acidic residues" evidence="1">
    <location>
        <begin position="203"/>
        <end position="216"/>
    </location>
</feature>
<dbReference type="VEuPathDB" id="FungiDB:BON22_5389"/>
<name>A0A1V2KZM6_CYBFA</name>
<feature type="compositionally biased region" description="Basic residues" evidence="1">
    <location>
        <begin position="287"/>
        <end position="298"/>
    </location>
</feature>
<gene>
    <name evidence="2" type="ORF">BON22_5389</name>
</gene>
<dbReference type="AlphaFoldDB" id="A0A1V2KZM6"/>
<feature type="region of interest" description="Disordered" evidence="1">
    <location>
        <begin position="1"/>
        <end position="24"/>
    </location>
</feature>
<feature type="compositionally biased region" description="Basic and acidic residues" evidence="1">
    <location>
        <begin position="127"/>
        <end position="141"/>
    </location>
</feature>
<feature type="compositionally biased region" description="Acidic residues" evidence="1">
    <location>
        <begin position="181"/>
        <end position="194"/>
    </location>
</feature>
<evidence type="ECO:0000313" key="3">
    <source>
        <dbReference type="Proteomes" id="UP000189513"/>
    </source>
</evidence>
<feature type="compositionally biased region" description="Basic residues" evidence="1">
    <location>
        <begin position="1"/>
        <end position="11"/>
    </location>
</feature>
<organism evidence="2 3">
    <name type="scientific">Cyberlindnera fabianii</name>
    <name type="common">Yeast</name>
    <name type="synonym">Hansenula fabianii</name>
    <dbReference type="NCBI Taxonomy" id="36022"/>
    <lineage>
        <taxon>Eukaryota</taxon>
        <taxon>Fungi</taxon>
        <taxon>Dikarya</taxon>
        <taxon>Ascomycota</taxon>
        <taxon>Saccharomycotina</taxon>
        <taxon>Saccharomycetes</taxon>
        <taxon>Phaffomycetales</taxon>
        <taxon>Phaffomycetaceae</taxon>
        <taxon>Cyberlindnera</taxon>
    </lineage>
</organism>
<sequence>MPHKKRSKKKTQVTYLAPPSSAGDDSVKALAVDYDPKTRVVDAFEQDLDFLLADAAAPSSVDVVQESLVQLKISESQKDATRAVNGQPHAVKLTKRIQKEILDFDIDFSDDEGDKDTGDFAISSTRSTEDPQIKTTKETQKTKSKSKPTQKSKKSQGKLPHEDPFKTSEAYFKQLMGLSDTDSDEKDSSGDELDADFKFEFVVSDEEEQIQLDEEQVPQQKRDKPKPSQKKSEKTRKAKKKPDDLKPLTRSGLLDNKKTNGVRAQQNPKSRSTTPDTTGIQSDTQSKPKKAKRKRPPRKAPTALKKQADAST</sequence>
<accession>A0A1V2KZM6</accession>
<protein>
    <submittedName>
        <fullName evidence="2">Uncharacterized protein</fullName>
    </submittedName>
</protein>
<feature type="region of interest" description="Disordered" evidence="1">
    <location>
        <begin position="108"/>
        <end position="312"/>
    </location>
</feature>
<reference evidence="3" key="1">
    <citation type="journal article" date="2017" name="Genome Announc.">
        <title>Genome sequences of Cyberlindnera fabianii 65, Pichia kudriavzevii 129, and Saccharomyces cerevisiae 131 isolated from fermented masau fruits in Zimbabwe.</title>
        <authorList>
            <person name="van Rijswijck I.M.H."/>
            <person name="Derks M.F.L."/>
            <person name="Abee T."/>
            <person name="de Ridder D."/>
            <person name="Smid E.J."/>
        </authorList>
    </citation>
    <scope>NUCLEOTIDE SEQUENCE [LARGE SCALE GENOMIC DNA]</scope>
    <source>
        <strain evidence="3">65</strain>
    </source>
</reference>
<feature type="compositionally biased region" description="Basic and acidic residues" evidence="1">
    <location>
        <begin position="220"/>
        <end position="232"/>
    </location>
</feature>
<keyword evidence="3" id="KW-1185">Reference proteome</keyword>
<dbReference type="EMBL" id="MPUK01000017">
    <property type="protein sequence ID" value="ONH64775.1"/>
    <property type="molecule type" value="Genomic_DNA"/>
</dbReference>
<dbReference type="Proteomes" id="UP000189513">
    <property type="component" value="Unassembled WGS sequence"/>
</dbReference>
<evidence type="ECO:0000256" key="1">
    <source>
        <dbReference type="SAM" id="MobiDB-lite"/>
    </source>
</evidence>
<evidence type="ECO:0000313" key="2">
    <source>
        <dbReference type="EMBL" id="ONH64775.1"/>
    </source>
</evidence>